<dbReference type="RefSeq" id="WP_191188712.1">
    <property type="nucleotide sequence ID" value="NZ_JACWMY010000004.1"/>
</dbReference>
<evidence type="ECO:0000313" key="12">
    <source>
        <dbReference type="Proteomes" id="UP000606600"/>
    </source>
</evidence>
<dbReference type="InterPro" id="IPR003369">
    <property type="entry name" value="TatA/B/E"/>
</dbReference>
<dbReference type="Gene3D" id="1.20.5.3310">
    <property type="match status" value="1"/>
</dbReference>
<gene>
    <name evidence="9 11" type="primary">tatA</name>
    <name evidence="11" type="ORF">IDJ77_09530</name>
</gene>
<evidence type="ECO:0000256" key="7">
    <source>
        <dbReference type="ARBA" id="ARBA00023010"/>
    </source>
</evidence>
<protein>
    <recommendedName>
        <fullName evidence="9">Sec-independent protein translocase protein TatA</fullName>
    </recommendedName>
</protein>
<dbReference type="HAMAP" id="MF_00236">
    <property type="entry name" value="TatA_E"/>
    <property type="match status" value="1"/>
</dbReference>
<dbReference type="Proteomes" id="UP000606600">
    <property type="component" value="Unassembled WGS sequence"/>
</dbReference>
<comment type="function">
    <text evidence="9">Part of the twin-arginine translocation (Tat) system that transports large folded proteins containing a characteristic twin-arginine motif in their signal peptide across membranes. TatA could form the protein-conducting channel of the Tat system.</text>
</comment>
<evidence type="ECO:0000256" key="5">
    <source>
        <dbReference type="ARBA" id="ARBA00022927"/>
    </source>
</evidence>
<sequence length="62" mass="6526">MGLGAPEIILILVAILLLFGGKKIPEMMRGLGKGVKEFKEAQSAANAEPQPVPVASPKENNI</sequence>
<comment type="subcellular location">
    <subcellularLocation>
        <location evidence="1 9">Cell membrane</location>
        <topology evidence="1 9">Single-pass membrane protein</topology>
    </subcellularLocation>
</comment>
<evidence type="ECO:0000256" key="4">
    <source>
        <dbReference type="ARBA" id="ARBA00022692"/>
    </source>
</evidence>
<dbReference type="PANTHER" id="PTHR42982">
    <property type="entry name" value="SEC-INDEPENDENT PROTEIN TRANSLOCASE PROTEIN TATA"/>
    <property type="match status" value="1"/>
</dbReference>
<evidence type="ECO:0000256" key="2">
    <source>
        <dbReference type="ARBA" id="ARBA00022448"/>
    </source>
</evidence>
<keyword evidence="5 9" id="KW-0653">Protein transport</keyword>
<dbReference type="PANTHER" id="PTHR42982:SF1">
    <property type="entry name" value="SEC-INDEPENDENT PROTEIN TRANSLOCASE PROTEIN TATA"/>
    <property type="match status" value="1"/>
</dbReference>
<keyword evidence="8 9" id="KW-0472">Membrane</keyword>
<organism evidence="11 12">
    <name type="scientific">Mucilaginibacter pankratovii</name>
    <dbReference type="NCBI Taxonomy" id="2772110"/>
    <lineage>
        <taxon>Bacteria</taxon>
        <taxon>Pseudomonadati</taxon>
        <taxon>Bacteroidota</taxon>
        <taxon>Sphingobacteriia</taxon>
        <taxon>Sphingobacteriales</taxon>
        <taxon>Sphingobacteriaceae</taxon>
        <taxon>Mucilaginibacter</taxon>
    </lineage>
</organism>
<comment type="caution">
    <text evidence="11">The sequence shown here is derived from an EMBL/GenBank/DDBJ whole genome shotgun (WGS) entry which is preliminary data.</text>
</comment>
<evidence type="ECO:0000256" key="1">
    <source>
        <dbReference type="ARBA" id="ARBA00004162"/>
    </source>
</evidence>
<dbReference type="EMBL" id="JACWMY010000004">
    <property type="protein sequence ID" value="MBD1364048.1"/>
    <property type="molecule type" value="Genomic_DNA"/>
</dbReference>
<name>A0ABR7WNZ1_9SPHI</name>
<dbReference type="Pfam" id="PF02416">
    <property type="entry name" value="TatA_B_E"/>
    <property type="match status" value="1"/>
</dbReference>
<evidence type="ECO:0000256" key="10">
    <source>
        <dbReference type="SAM" id="MobiDB-lite"/>
    </source>
</evidence>
<comment type="subunit">
    <text evidence="9">Forms a complex with TatC.</text>
</comment>
<keyword evidence="4 9" id="KW-0812">Transmembrane</keyword>
<keyword evidence="7 9" id="KW-0811">Translocation</keyword>
<feature type="transmembrane region" description="Helical" evidence="9">
    <location>
        <begin position="6"/>
        <end position="24"/>
    </location>
</feature>
<comment type="similarity">
    <text evidence="9">Belongs to the TatA/E family.</text>
</comment>
<keyword evidence="12" id="KW-1185">Reference proteome</keyword>
<evidence type="ECO:0000256" key="3">
    <source>
        <dbReference type="ARBA" id="ARBA00022475"/>
    </source>
</evidence>
<keyword evidence="3 9" id="KW-1003">Cell membrane</keyword>
<proteinExistence type="inferred from homology"/>
<keyword evidence="6 9" id="KW-1133">Transmembrane helix</keyword>
<evidence type="ECO:0000256" key="9">
    <source>
        <dbReference type="HAMAP-Rule" id="MF_00236"/>
    </source>
</evidence>
<evidence type="ECO:0000256" key="8">
    <source>
        <dbReference type="ARBA" id="ARBA00023136"/>
    </source>
</evidence>
<dbReference type="NCBIfam" id="TIGR01411">
    <property type="entry name" value="tatAE"/>
    <property type="match status" value="1"/>
</dbReference>
<evidence type="ECO:0000256" key="6">
    <source>
        <dbReference type="ARBA" id="ARBA00022989"/>
    </source>
</evidence>
<reference evidence="11 12" key="1">
    <citation type="submission" date="2020-09" db="EMBL/GenBank/DDBJ databases">
        <title>Novel species of Mucilaginibacter isolated from a glacier on the Tibetan Plateau.</title>
        <authorList>
            <person name="Liu Q."/>
            <person name="Xin Y.-H."/>
        </authorList>
    </citation>
    <scope>NUCLEOTIDE SEQUENCE [LARGE SCALE GENOMIC DNA]</scope>
    <source>
        <strain evidence="11 12">ZT4R22</strain>
    </source>
</reference>
<dbReference type="InterPro" id="IPR006312">
    <property type="entry name" value="TatA/E"/>
</dbReference>
<accession>A0ABR7WNZ1</accession>
<keyword evidence="2 9" id="KW-0813">Transport</keyword>
<feature type="region of interest" description="Disordered" evidence="10">
    <location>
        <begin position="39"/>
        <end position="62"/>
    </location>
</feature>
<evidence type="ECO:0000313" key="11">
    <source>
        <dbReference type="EMBL" id="MBD1364048.1"/>
    </source>
</evidence>